<keyword evidence="3" id="KW-0862">Zinc</keyword>
<keyword evidence="8" id="KW-1185">Reference proteome</keyword>
<evidence type="ECO:0000256" key="2">
    <source>
        <dbReference type="ARBA" id="ARBA00022771"/>
    </source>
</evidence>
<dbReference type="Gene3D" id="6.10.140.2220">
    <property type="match status" value="1"/>
</dbReference>
<proteinExistence type="predicted"/>
<dbReference type="Pfam" id="PF14081">
    <property type="entry name" value="DUF4262"/>
    <property type="match status" value="1"/>
</dbReference>
<dbReference type="EMBL" id="CAKKNE010000003">
    <property type="protein sequence ID" value="CAH0370338.1"/>
    <property type="molecule type" value="Genomic_DNA"/>
</dbReference>
<feature type="domain" description="MYND-type" evidence="5">
    <location>
        <begin position="241"/>
        <end position="283"/>
    </location>
</feature>
<dbReference type="GO" id="GO:0000981">
    <property type="term" value="F:DNA-binding transcription factor activity, RNA polymerase II-specific"/>
    <property type="evidence" value="ECO:0007669"/>
    <property type="project" value="TreeGrafter"/>
</dbReference>
<dbReference type="PROSITE" id="PS50865">
    <property type="entry name" value="ZF_MYND_2"/>
    <property type="match status" value="1"/>
</dbReference>
<evidence type="ECO:0000256" key="4">
    <source>
        <dbReference type="PROSITE-ProRule" id="PRU00134"/>
    </source>
</evidence>
<dbReference type="InterPro" id="IPR002893">
    <property type="entry name" value="Znf_MYND"/>
</dbReference>
<dbReference type="OrthoDB" id="432970at2759"/>
<sequence>MIYSTQQDRFWDFMSIECRNNRTDAIAMEAMSKEFSGVARTPGDAASQRHVKLCERNIARSGQHIVGVMENAASKTMFLYTVGNAMDGGAEFLCRGVHVSKARSVARCMNMLRRRRREGHPVFAGQRAGSEDGSESYAIQEPADAARVRKNFTCLATKMHGHSRYPLLELVAQGSQQEVLAQGLVDMGVEESFEAAARKVAEMGPLPIGNDRDGYRPAGRAQTAKEIIRSRRKGTEAWRSCNMCEKTEAALGKKLSACASCGRAWYCSRECQKSHWKSHKTLCKNIVKNIGSQKNAAD</sequence>
<dbReference type="Proteomes" id="UP000789595">
    <property type="component" value="Unassembled WGS sequence"/>
</dbReference>
<keyword evidence="2 4" id="KW-0863">Zinc-finger</keyword>
<dbReference type="PANTHER" id="PTHR10237">
    <property type="entry name" value="DEFORMED EPIDERMAL AUTOREGULATORY FACTOR 1 HOMOLOG SUPPRESSIN"/>
    <property type="match status" value="1"/>
</dbReference>
<gene>
    <name evidence="6" type="ORF">PCAL00307_LOCUS22634</name>
    <name evidence="7" type="ORF">PECAL_3P02170</name>
</gene>
<evidence type="ECO:0000313" key="8">
    <source>
        <dbReference type="Proteomes" id="UP000789595"/>
    </source>
</evidence>
<dbReference type="GO" id="GO:0008270">
    <property type="term" value="F:zinc ion binding"/>
    <property type="evidence" value="ECO:0007669"/>
    <property type="project" value="UniProtKB-KW"/>
</dbReference>
<reference evidence="7" key="2">
    <citation type="submission" date="2021-11" db="EMBL/GenBank/DDBJ databases">
        <authorList>
            <consortium name="Genoscope - CEA"/>
            <person name="William W."/>
        </authorList>
    </citation>
    <scope>NUCLEOTIDE SEQUENCE</scope>
</reference>
<dbReference type="GO" id="GO:0005634">
    <property type="term" value="C:nucleus"/>
    <property type="evidence" value="ECO:0007669"/>
    <property type="project" value="TreeGrafter"/>
</dbReference>
<dbReference type="PROSITE" id="PS01360">
    <property type="entry name" value="ZF_MYND_1"/>
    <property type="match status" value="1"/>
</dbReference>
<protein>
    <recommendedName>
        <fullName evidence="5">MYND-type domain-containing protein</fullName>
    </recommendedName>
</protein>
<keyword evidence="1" id="KW-0479">Metal-binding</keyword>
<evidence type="ECO:0000256" key="1">
    <source>
        <dbReference type="ARBA" id="ARBA00022723"/>
    </source>
</evidence>
<accession>A0A7S4EE91</accession>
<evidence type="ECO:0000256" key="3">
    <source>
        <dbReference type="ARBA" id="ARBA00022833"/>
    </source>
</evidence>
<evidence type="ECO:0000313" key="7">
    <source>
        <dbReference type="EMBL" id="CAH0370338.1"/>
    </source>
</evidence>
<name>A0A7S4EE91_9STRA</name>
<organism evidence="6">
    <name type="scientific">Pelagomonas calceolata</name>
    <dbReference type="NCBI Taxonomy" id="35677"/>
    <lineage>
        <taxon>Eukaryota</taxon>
        <taxon>Sar</taxon>
        <taxon>Stramenopiles</taxon>
        <taxon>Ochrophyta</taxon>
        <taxon>Pelagophyceae</taxon>
        <taxon>Pelagomonadales</taxon>
        <taxon>Pelagomonadaceae</taxon>
        <taxon>Pelagomonas</taxon>
    </lineage>
</organism>
<dbReference type="EMBL" id="HBIW01026275">
    <property type="protein sequence ID" value="CAE0707183.1"/>
    <property type="molecule type" value="Transcribed_RNA"/>
</dbReference>
<dbReference type="AlphaFoldDB" id="A0A7S4EE91"/>
<reference evidence="6" key="1">
    <citation type="submission" date="2021-01" db="EMBL/GenBank/DDBJ databases">
        <authorList>
            <person name="Corre E."/>
            <person name="Pelletier E."/>
            <person name="Niang G."/>
            <person name="Scheremetjew M."/>
            <person name="Finn R."/>
            <person name="Kale V."/>
            <person name="Holt S."/>
            <person name="Cochrane G."/>
            <person name="Meng A."/>
            <person name="Brown T."/>
            <person name="Cohen L."/>
        </authorList>
    </citation>
    <scope>NUCLEOTIDE SEQUENCE</scope>
    <source>
        <strain evidence="6">CCMP1756</strain>
    </source>
</reference>
<dbReference type="InterPro" id="IPR025358">
    <property type="entry name" value="DUF4262"/>
</dbReference>
<dbReference type="SUPFAM" id="SSF144232">
    <property type="entry name" value="HIT/MYND zinc finger-like"/>
    <property type="match status" value="1"/>
</dbReference>
<evidence type="ECO:0000259" key="5">
    <source>
        <dbReference type="PROSITE" id="PS50865"/>
    </source>
</evidence>
<dbReference type="Pfam" id="PF01753">
    <property type="entry name" value="zf-MYND"/>
    <property type="match status" value="1"/>
</dbReference>
<evidence type="ECO:0000313" key="6">
    <source>
        <dbReference type="EMBL" id="CAE0707183.1"/>
    </source>
</evidence>
<dbReference type="InterPro" id="IPR024119">
    <property type="entry name" value="TF_DEAF-1"/>
</dbReference>
<dbReference type="PANTHER" id="PTHR10237:SF14">
    <property type="entry name" value="MYND-TYPE DOMAIN-CONTAINING PROTEIN"/>
    <property type="match status" value="1"/>
</dbReference>